<evidence type="ECO:0000313" key="2">
    <source>
        <dbReference type="Proteomes" id="UP001160130"/>
    </source>
</evidence>
<comment type="caution">
    <text evidence="1">The sequence shown here is derived from an EMBL/GenBank/DDBJ whole genome shotgun (WGS) entry which is preliminary data.</text>
</comment>
<evidence type="ECO:0008006" key="3">
    <source>
        <dbReference type="Google" id="ProtNLM"/>
    </source>
</evidence>
<gene>
    <name evidence="1" type="ORF">M2272_004951</name>
</gene>
<protein>
    <recommendedName>
        <fullName evidence="3">SMI1/KNR4 family protein</fullName>
    </recommendedName>
</protein>
<keyword evidence="2" id="KW-1185">Reference proteome</keyword>
<evidence type="ECO:0000313" key="1">
    <source>
        <dbReference type="EMBL" id="MDH6198292.1"/>
    </source>
</evidence>
<reference evidence="1 2" key="1">
    <citation type="submission" date="2023-04" db="EMBL/GenBank/DDBJ databases">
        <title>Forest soil microbial communities from Buena Vista Peninsula, Colon Province, Panama.</title>
        <authorList>
            <person name="Bouskill N."/>
        </authorList>
    </citation>
    <scope>NUCLEOTIDE SEQUENCE [LARGE SCALE GENOMIC DNA]</scope>
    <source>
        <strain evidence="1 2">AC80</strain>
    </source>
</reference>
<accession>A0ABT6L5S8</accession>
<organism evidence="1 2">
    <name type="scientific">Mycolicibacterium frederiksbergense</name>
    <dbReference type="NCBI Taxonomy" id="117567"/>
    <lineage>
        <taxon>Bacteria</taxon>
        <taxon>Bacillati</taxon>
        <taxon>Actinomycetota</taxon>
        <taxon>Actinomycetes</taxon>
        <taxon>Mycobacteriales</taxon>
        <taxon>Mycobacteriaceae</taxon>
        <taxon>Mycolicibacterium</taxon>
    </lineage>
</organism>
<sequence length="169" mass="19315">MSVPAPESPSFEHVDFEALDSFRFPDGGGYPHSYREFVRSCGWARTFGLWLIYPPVQPGFADGRARAANLTEHFHTVFRDAEEEEFDWMIEPEGSWDLAERLEVFGWSENGDLLLWDVASRNADEEFPVWESRGMNTLHLLGSSLDEALLQLGERSEAQVIEPLRPARL</sequence>
<dbReference type="EMBL" id="JARXVE010000010">
    <property type="protein sequence ID" value="MDH6198292.1"/>
    <property type="molecule type" value="Genomic_DNA"/>
</dbReference>
<dbReference type="Proteomes" id="UP001160130">
    <property type="component" value="Unassembled WGS sequence"/>
</dbReference>
<proteinExistence type="predicted"/>
<name>A0ABT6L5S8_9MYCO</name>
<dbReference type="InterPro" id="IPR037883">
    <property type="entry name" value="Knr4/Smi1-like_sf"/>
</dbReference>
<dbReference type="SUPFAM" id="SSF160631">
    <property type="entry name" value="SMI1/KNR4-like"/>
    <property type="match status" value="1"/>
</dbReference>
<dbReference type="RefSeq" id="WP_280834882.1">
    <property type="nucleotide sequence ID" value="NZ_JARXVE010000010.1"/>
</dbReference>